<dbReference type="Proteomes" id="UP001501169">
    <property type="component" value="Unassembled WGS sequence"/>
</dbReference>
<feature type="domain" description="Cytosol aminopeptidase" evidence="8">
    <location>
        <begin position="274"/>
        <end position="281"/>
    </location>
</feature>
<dbReference type="PRINTS" id="PR00481">
    <property type="entry name" value="LAMNOPPTDASE"/>
</dbReference>
<keyword evidence="4" id="KW-0645">Protease</keyword>
<dbReference type="PANTHER" id="PTHR11963">
    <property type="entry name" value="LEUCINE AMINOPEPTIDASE-RELATED"/>
    <property type="match status" value="1"/>
</dbReference>
<keyword evidence="10" id="KW-1185">Reference proteome</keyword>
<dbReference type="InterPro" id="IPR011356">
    <property type="entry name" value="Leucine_aapep/pepB"/>
</dbReference>
<dbReference type="EMBL" id="BAAAEO010000003">
    <property type="protein sequence ID" value="GAA0551812.1"/>
    <property type="molecule type" value="Genomic_DNA"/>
</dbReference>
<evidence type="ECO:0000256" key="4">
    <source>
        <dbReference type="ARBA" id="ARBA00022670"/>
    </source>
</evidence>
<evidence type="ECO:0000256" key="2">
    <source>
        <dbReference type="ARBA" id="ARBA00022438"/>
    </source>
</evidence>
<evidence type="ECO:0000256" key="3">
    <source>
        <dbReference type="ARBA" id="ARBA00022490"/>
    </source>
</evidence>
<keyword evidence="7" id="KW-0464">Manganese</keyword>
<sequence>MSDVVQITLQQGGAAEKWGKALFTPVNNGFQIHLKQQDALRSVQKASRSLDNLGLTEVKLTGELWTQELQWAFYQGFCSARKSGTVHFCGDDSTKMQLEYLARCFSWAKKVTNQSPDDLYPEQLAKSALAFIESVAAKGTVRSEILLDQQLLDAGWNGLHAVGRGSARKPAMLVLDYNPTGDASAVVSAALVGKGITFDSGGYSIKATESMLTMKCDMGGAATVTAALALAILQGLNKRVRLILCCAENLISSNAYKLGDIITYKNGTTVEIVNTDAEGRLVLADGLMCAAESGAGLIIDAATLTGAAVTAVGSEYTALFALDKALAQKALSYAETVQELTWQLPLELWHQQQCPSAYADTANSRPVKGGGAGGASNAAGFLSRFVPNEGKGWLHFDLAAAFNNTNNAYWAAGATGQGIRTISAILLAEA</sequence>
<dbReference type="PROSITE" id="PS00631">
    <property type="entry name" value="CYTOSOL_AP"/>
    <property type="match status" value="1"/>
</dbReference>
<dbReference type="PANTHER" id="PTHR11963:SF20">
    <property type="entry name" value="PEPTIDASE B"/>
    <property type="match status" value="1"/>
</dbReference>
<dbReference type="InterPro" id="IPR008330">
    <property type="entry name" value="Pept_M17_PepB"/>
</dbReference>
<accession>A0ABP3NSK8</accession>
<keyword evidence="5" id="KW-0479">Metal-binding</keyword>
<keyword evidence="2 9" id="KW-0031">Aminopeptidase</keyword>
<dbReference type="SUPFAM" id="SSF53187">
    <property type="entry name" value="Zn-dependent exopeptidases"/>
    <property type="match status" value="1"/>
</dbReference>
<evidence type="ECO:0000256" key="1">
    <source>
        <dbReference type="ARBA" id="ARBA00009528"/>
    </source>
</evidence>
<dbReference type="PIRSF" id="PIRSF036388">
    <property type="entry name" value="Ctsl_amnpptdse_B"/>
    <property type="match status" value="1"/>
</dbReference>
<evidence type="ECO:0000313" key="9">
    <source>
        <dbReference type="EMBL" id="GAA0551812.1"/>
    </source>
</evidence>
<dbReference type="Pfam" id="PF00883">
    <property type="entry name" value="Peptidase_M17"/>
    <property type="match status" value="1"/>
</dbReference>
<proteinExistence type="inferred from homology"/>
<dbReference type="Gene3D" id="3.40.630.10">
    <property type="entry name" value="Zn peptidases"/>
    <property type="match status" value="1"/>
</dbReference>
<evidence type="ECO:0000256" key="6">
    <source>
        <dbReference type="ARBA" id="ARBA00022801"/>
    </source>
</evidence>
<organism evidence="9 10">
    <name type="scientific">Rheinheimera aquimaris</name>
    <dbReference type="NCBI Taxonomy" id="412437"/>
    <lineage>
        <taxon>Bacteria</taxon>
        <taxon>Pseudomonadati</taxon>
        <taxon>Pseudomonadota</taxon>
        <taxon>Gammaproteobacteria</taxon>
        <taxon>Chromatiales</taxon>
        <taxon>Chromatiaceae</taxon>
        <taxon>Rheinheimera</taxon>
    </lineage>
</organism>
<dbReference type="Pfam" id="PF12404">
    <property type="entry name" value="DUF3663"/>
    <property type="match status" value="1"/>
</dbReference>
<dbReference type="InterPro" id="IPR000819">
    <property type="entry name" value="Peptidase_M17_C"/>
</dbReference>
<keyword evidence="3" id="KW-0963">Cytoplasm</keyword>
<evidence type="ECO:0000259" key="8">
    <source>
        <dbReference type="PROSITE" id="PS00631"/>
    </source>
</evidence>
<dbReference type="GO" id="GO:0004177">
    <property type="term" value="F:aminopeptidase activity"/>
    <property type="evidence" value="ECO:0007669"/>
    <property type="project" value="UniProtKB-KW"/>
</dbReference>
<reference evidence="10" key="1">
    <citation type="journal article" date="2019" name="Int. J. Syst. Evol. Microbiol.">
        <title>The Global Catalogue of Microorganisms (GCM) 10K type strain sequencing project: providing services to taxonomists for standard genome sequencing and annotation.</title>
        <authorList>
            <consortium name="The Broad Institute Genomics Platform"/>
            <consortium name="The Broad Institute Genome Sequencing Center for Infectious Disease"/>
            <person name="Wu L."/>
            <person name="Ma J."/>
        </authorList>
    </citation>
    <scope>NUCLEOTIDE SEQUENCE [LARGE SCALE GENOMIC DNA]</scope>
    <source>
        <strain evidence="10">JCM 14331</strain>
    </source>
</reference>
<evidence type="ECO:0000256" key="7">
    <source>
        <dbReference type="ARBA" id="ARBA00023211"/>
    </source>
</evidence>
<comment type="caution">
    <text evidence="9">The sequence shown here is derived from an EMBL/GenBank/DDBJ whole genome shotgun (WGS) entry which is preliminary data.</text>
</comment>
<protein>
    <submittedName>
        <fullName evidence="9">Aminopeptidase PepB</fullName>
    </submittedName>
</protein>
<evidence type="ECO:0000256" key="5">
    <source>
        <dbReference type="ARBA" id="ARBA00022723"/>
    </source>
</evidence>
<dbReference type="NCBIfam" id="NF003450">
    <property type="entry name" value="PRK05015.1"/>
    <property type="match status" value="1"/>
</dbReference>
<keyword evidence="6" id="KW-0378">Hydrolase</keyword>
<dbReference type="RefSeq" id="WP_226767229.1">
    <property type="nucleotide sequence ID" value="NZ_BAAAEO010000003.1"/>
</dbReference>
<name>A0ABP3NSK8_9GAMM</name>
<comment type="similarity">
    <text evidence="1">Belongs to the peptidase M17 family.</text>
</comment>
<evidence type="ECO:0000313" key="10">
    <source>
        <dbReference type="Proteomes" id="UP001501169"/>
    </source>
</evidence>
<dbReference type="InterPro" id="IPR047620">
    <property type="entry name" value="M17_PepB-like_N"/>
</dbReference>
<gene>
    <name evidence="9" type="primary">pepB</name>
    <name evidence="9" type="ORF">GCM10009098_19360</name>
</gene>